<dbReference type="InterPro" id="IPR035979">
    <property type="entry name" value="RBD_domain_sf"/>
</dbReference>
<dbReference type="EMBL" id="JAUHHV010000008">
    <property type="protein sequence ID" value="KAK1414825.1"/>
    <property type="molecule type" value="Genomic_DNA"/>
</dbReference>
<dbReference type="CDD" id="cd00590">
    <property type="entry name" value="RRM_SF"/>
    <property type="match status" value="1"/>
</dbReference>
<protein>
    <recommendedName>
        <fullName evidence="1">RRM domain-containing protein</fullName>
    </recommendedName>
</protein>
<evidence type="ECO:0000313" key="3">
    <source>
        <dbReference type="Proteomes" id="UP001229421"/>
    </source>
</evidence>
<dbReference type="Proteomes" id="UP001229421">
    <property type="component" value="Unassembled WGS sequence"/>
</dbReference>
<feature type="domain" description="RRM" evidence="1">
    <location>
        <begin position="22"/>
        <end position="70"/>
    </location>
</feature>
<proteinExistence type="predicted"/>
<keyword evidence="3" id="KW-1185">Reference proteome</keyword>
<sequence length="175" mass="19316">MAWQEPKLGRKRKKPEKILTFYVTNIPGGISNYQLREAFFSFGKIRDAFSPKKKDCYGGVFAFVRFADVDTSIGISPEKKTREDVRMVDNDKGRSSSCMGNHAGKVRGNFDGVMSVDAPQLHALNSNQDDGPRVEDCLGGQAHVSNNMVGPNLILNRHGDSDDTCGSTAKVFKKQ</sequence>
<evidence type="ECO:0000313" key="2">
    <source>
        <dbReference type="EMBL" id="KAK1414825.1"/>
    </source>
</evidence>
<name>A0AAD8NG44_TARER</name>
<dbReference type="Gene3D" id="3.30.70.330">
    <property type="match status" value="1"/>
</dbReference>
<gene>
    <name evidence="2" type="ORF">QVD17_30584</name>
</gene>
<dbReference type="GO" id="GO:0003723">
    <property type="term" value="F:RNA binding"/>
    <property type="evidence" value="ECO:0007669"/>
    <property type="project" value="InterPro"/>
</dbReference>
<dbReference type="AlphaFoldDB" id="A0AAD8NG44"/>
<organism evidence="2 3">
    <name type="scientific">Tagetes erecta</name>
    <name type="common">African marigold</name>
    <dbReference type="NCBI Taxonomy" id="13708"/>
    <lineage>
        <taxon>Eukaryota</taxon>
        <taxon>Viridiplantae</taxon>
        <taxon>Streptophyta</taxon>
        <taxon>Embryophyta</taxon>
        <taxon>Tracheophyta</taxon>
        <taxon>Spermatophyta</taxon>
        <taxon>Magnoliopsida</taxon>
        <taxon>eudicotyledons</taxon>
        <taxon>Gunneridae</taxon>
        <taxon>Pentapetalae</taxon>
        <taxon>asterids</taxon>
        <taxon>campanulids</taxon>
        <taxon>Asterales</taxon>
        <taxon>Asteraceae</taxon>
        <taxon>Asteroideae</taxon>
        <taxon>Heliantheae alliance</taxon>
        <taxon>Tageteae</taxon>
        <taxon>Tagetes</taxon>
    </lineage>
</organism>
<dbReference type="InterPro" id="IPR012677">
    <property type="entry name" value="Nucleotide-bd_a/b_plait_sf"/>
</dbReference>
<dbReference type="Pfam" id="PF00076">
    <property type="entry name" value="RRM_1"/>
    <property type="match status" value="1"/>
</dbReference>
<evidence type="ECO:0000259" key="1">
    <source>
        <dbReference type="Pfam" id="PF00076"/>
    </source>
</evidence>
<accession>A0AAD8NG44</accession>
<dbReference type="SUPFAM" id="SSF54928">
    <property type="entry name" value="RNA-binding domain, RBD"/>
    <property type="match status" value="1"/>
</dbReference>
<dbReference type="InterPro" id="IPR000504">
    <property type="entry name" value="RRM_dom"/>
</dbReference>
<comment type="caution">
    <text evidence="2">The sequence shown here is derived from an EMBL/GenBank/DDBJ whole genome shotgun (WGS) entry which is preliminary data.</text>
</comment>
<reference evidence="2" key="1">
    <citation type="journal article" date="2023" name="bioRxiv">
        <title>Improved chromosome-level genome assembly for marigold (Tagetes erecta).</title>
        <authorList>
            <person name="Jiang F."/>
            <person name="Yuan L."/>
            <person name="Wang S."/>
            <person name="Wang H."/>
            <person name="Xu D."/>
            <person name="Wang A."/>
            <person name="Fan W."/>
        </authorList>
    </citation>
    <scope>NUCLEOTIDE SEQUENCE</scope>
    <source>
        <strain evidence="2">WSJ</strain>
        <tissue evidence="2">Leaf</tissue>
    </source>
</reference>